<dbReference type="PROSITE" id="PS50850">
    <property type="entry name" value="MFS"/>
    <property type="match status" value="1"/>
</dbReference>
<feature type="transmembrane region" description="Helical" evidence="5">
    <location>
        <begin position="348"/>
        <end position="369"/>
    </location>
</feature>
<feature type="transmembrane region" description="Helical" evidence="5">
    <location>
        <begin position="113"/>
        <end position="135"/>
    </location>
</feature>
<evidence type="ECO:0000313" key="8">
    <source>
        <dbReference type="Proteomes" id="UP000799778"/>
    </source>
</evidence>
<evidence type="ECO:0000256" key="3">
    <source>
        <dbReference type="ARBA" id="ARBA00022989"/>
    </source>
</evidence>
<feature type="transmembrane region" description="Helical" evidence="5">
    <location>
        <begin position="287"/>
        <end position="309"/>
    </location>
</feature>
<evidence type="ECO:0000256" key="5">
    <source>
        <dbReference type="SAM" id="Phobius"/>
    </source>
</evidence>
<dbReference type="EMBL" id="ML978067">
    <property type="protein sequence ID" value="KAF2019471.1"/>
    <property type="molecule type" value="Genomic_DNA"/>
</dbReference>
<evidence type="ECO:0000256" key="4">
    <source>
        <dbReference type="ARBA" id="ARBA00023136"/>
    </source>
</evidence>
<gene>
    <name evidence="7" type="ORF">BU24DRAFT_431261</name>
</gene>
<name>A0A6A5Y3N3_9PLEO</name>
<feature type="transmembrane region" description="Helical" evidence="5">
    <location>
        <begin position="178"/>
        <end position="197"/>
    </location>
</feature>
<organism evidence="7 8">
    <name type="scientific">Aaosphaeria arxii CBS 175.79</name>
    <dbReference type="NCBI Taxonomy" id="1450172"/>
    <lineage>
        <taxon>Eukaryota</taxon>
        <taxon>Fungi</taxon>
        <taxon>Dikarya</taxon>
        <taxon>Ascomycota</taxon>
        <taxon>Pezizomycotina</taxon>
        <taxon>Dothideomycetes</taxon>
        <taxon>Pleosporomycetidae</taxon>
        <taxon>Pleosporales</taxon>
        <taxon>Pleosporales incertae sedis</taxon>
        <taxon>Aaosphaeria</taxon>
    </lineage>
</organism>
<dbReference type="GO" id="GO:0005886">
    <property type="term" value="C:plasma membrane"/>
    <property type="evidence" value="ECO:0007669"/>
    <property type="project" value="TreeGrafter"/>
</dbReference>
<feature type="transmembrane region" description="Helical" evidence="5">
    <location>
        <begin position="217"/>
        <end position="239"/>
    </location>
</feature>
<dbReference type="InterPro" id="IPR011701">
    <property type="entry name" value="MFS"/>
</dbReference>
<evidence type="ECO:0000256" key="1">
    <source>
        <dbReference type="ARBA" id="ARBA00004141"/>
    </source>
</evidence>
<comment type="subcellular location">
    <subcellularLocation>
        <location evidence="1">Membrane</location>
        <topology evidence="1">Multi-pass membrane protein</topology>
    </subcellularLocation>
</comment>
<dbReference type="InterPro" id="IPR036259">
    <property type="entry name" value="MFS_trans_sf"/>
</dbReference>
<sequence length="569" mass="61105">MSHLKRYNQGEQRYPSGVALWTVLIPVTIAYFLFFLDTCIVATASPAITAEFNSLADLGWYGGAYQLGNAAIRPLTGKLFSQFNTKFTFLTFFIIFELGSVIAGAATSSAMFIVGRAIAGAGAAGISTGALAILASVLPPHKQAKALGINMGIGQSGIALGPIIGGAFTTYVSWRWCFYINLPLGALFLILLLLSRIPEVTPKLPPRQIIGTAMKSLDLPGIFLIAPAAILLLLGLQWGGTRYSWSSSVVIGLIIGGLLFFVAFFVWEYRQKDEAMIPMALLKNRIIWSAAATLFFLLASVLVSEYYLAMYFQTIHDNSPLMSGVHILPTTLGLLLFAVLAGTMSEKFGYYLPWILVGAAISAIGYGLMSTFTPTTPVPRWIGYQILFGAGSGAMVSIPYIAVQNCVPATQIPIAMTIVLFCQDIGAATWLVAANAIFNNGLRLELQQRTGDLGIDPETIVQAGEHRVRELLQGDALVAALECFNGAISQVFYLGIALALVTLATNDLDNASPTPSYSSSEALVKEKRTLSDASSGQETVKAKAWQFTRIAIEFRVTRPATASSDTSQA</sequence>
<evidence type="ECO:0000313" key="7">
    <source>
        <dbReference type="EMBL" id="KAF2019471.1"/>
    </source>
</evidence>
<feature type="transmembrane region" description="Helical" evidence="5">
    <location>
        <begin position="414"/>
        <end position="438"/>
    </location>
</feature>
<dbReference type="GeneID" id="54287255"/>
<dbReference type="AlphaFoldDB" id="A0A6A5Y3N3"/>
<feature type="transmembrane region" description="Helical" evidence="5">
    <location>
        <begin position="87"/>
        <end position="107"/>
    </location>
</feature>
<dbReference type="SUPFAM" id="SSF103473">
    <property type="entry name" value="MFS general substrate transporter"/>
    <property type="match status" value="2"/>
</dbReference>
<dbReference type="InterPro" id="IPR020846">
    <property type="entry name" value="MFS_dom"/>
</dbReference>
<evidence type="ECO:0000256" key="2">
    <source>
        <dbReference type="ARBA" id="ARBA00022692"/>
    </source>
</evidence>
<reference evidence="7" key="1">
    <citation type="journal article" date="2020" name="Stud. Mycol.">
        <title>101 Dothideomycetes genomes: a test case for predicting lifestyles and emergence of pathogens.</title>
        <authorList>
            <person name="Haridas S."/>
            <person name="Albert R."/>
            <person name="Binder M."/>
            <person name="Bloem J."/>
            <person name="Labutti K."/>
            <person name="Salamov A."/>
            <person name="Andreopoulos B."/>
            <person name="Baker S."/>
            <person name="Barry K."/>
            <person name="Bills G."/>
            <person name="Bluhm B."/>
            <person name="Cannon C."/>
            <person name="Castanera R."/>
            <person name="Culley D."/>
            <person name="Daum C."/>
            <person name="Ezra D."/>
            <person name="Gonzalez J."/>
            <person name="Henrissat B."/>
            <person name="Kuo A."/>
            <person name="Liang C."/>
            <person name="Lipzen A."/>
            <person name="Lutzoni F."/>
            <person name="Magnuson J."/>
            <person name="Mondo S."/>
            <person name="Nolan M."/>
            <person name="Ohm R."/>
            <person name="Pangilinan J."/>
            <person name="Park H.-J."/>
            <person name="Ramirez L."/>
            <person name="Alfaro M."/>
            <person name="Sun H."/>
            <person name="Tritt A."/>
            <person name="Yoshinaga Y."/>
            <person name="Zwiers L.-H."/>
            <person name="Turgeon B."/>
            <person name="Goodwin S."/>
            <person name="Spatafora J."/>
            <person name="Crous P."/>
            <person name="Grigoriev I."/>
        </authorList>
    </citation>
    <scope>NUCLEOTIDE SEQUENCE</scope>
    <source>
        <strain evidence="7">CBS 175.79</strain>
    </source>
</reference>
<feature type="transmembrane region" description="Helical" evidence="5">
    <location>
        <begin position="381"/>
        <end position="402"/>
    </location>
</feature>
<dbReference type="PANTHER" id="PTHR23501">
    <property type="entry name" value="MAJOR FACILITATOR SUPERFAMILY"/>
    <property type="match status" value="1"/>
</dbReference>
<dbReference type="RefSeq" id="XP_033387810.1">
    <property type="nucleotide sequence ID" value="XM_033529858.1"/>
</dbReference>
<protein>
    <recommendedName>
        <fullName evidence="6">Major facilitator superfamily (MFS) profile domain-containing protein</fullName>
    </recommendedName>
</protein>
<dbReference type="Gene3D" id="1.20.1250.20">
    <property type="entry name" value="MFS general substrate transporter like domains"/>
    <property type="match status" value="2"/>
</dbReference>
<dbReference type="OrthoDB" id="10021397at2759"/>
<feature type="transmembrane region" description="Helical" evidence="5">
    <location>
        <begin position="245"/>
        <end position="267"/>
    </location>
</feature>
<dbReference type="Proteomes" id="UP000799778">
    <property type="component" value="Unassembled WGS sequence"/>
</dbReference>
<dbReference type="Pfam" id="PF07690">
    <property type="entry name" value="MFS_1"/>
    <property type="match status" value="1"/>
</dbReference>
<proteinExistence type="predicted"/>
<keyword evidence="2 5" id="KW-0812">Transmembrane</keyword>
<keyword evidence="4 5" id="KW-0472">Membrane</keyword>
<feature type="transmembrane region" description="Helical" evidence="5">
    <location>
        <begin position="147"/>
        <end position="172"/>
    </location>
</feature>
<feature type="domain" description="Major facilitator superfamily (MFS) profile" evidence="6">
    <location>
        <begin position="23"/>
        <end position="514"/>
    </location>
</feature>
<feature type="transmembrane region" description="Helical" evidence="5">
    <location>
        <begin position="321"/>
        <end position="341"/>
    </location>
</feature>
<keyword evidence="3 5" id="KW-1133">Transmembrane helix</keyword>
<keyword evidence="8" id="KW-1185">Reference proteome</keyword>
<evidence type="ECO:0000259" key="6">
    <source>
        <dbReference type="PROSITE" id="PS50850"/>
    </source>
</evidence>
<feature type="transmembrane region" description="Helical" evidence="5">
    <location>
        <begin position="20"/>
        <end position="44"/>
    </location>
</feature>
<dbReference type="GO" id="GO:0022857">
    <property type="term" value="F:transmembrane transporter activity"/>
    <property type="evidence" value="ECO:0007669"/>
    <property type="project" value="InterPro"/>
</dbReference>
<dbReference type="PANTHER" id="PTHR23501:SF155">
    <property type="entry name" value="EFFLUX PUMP AFOB"/>
    <property type="match status" value="1"/>
</dbReference>
<accession>A0A6A5Y3N3</accession>